<dbReference type="SUPFAM" id="SSF50998">
    <property type="entry name" value="Quinoprotein alcohol dehydrogenase-like"/>
    <property type="match status" value="1"/>
</dbReference>
<dbReference type="GO" id="GO:0009289">
    <property type="term" value="C:pilus"/>
    <property type="evidence" value="ECO:0007669"/>
    <property type="project" value="UniProtKB-SubCell"/>
</dbReference>
<reference evidence="9 10" key="1">
    <citation type="submission" date="2019-03" db="EMBL/GenBank/DDBJ databases">
        <title>Ramlibacter henchirensis DSM 14656, whole genome shotgun sequence.</title>
        <authorList>
            <person name="Zhang X."/>
            <person name="Feng G."/>
            <person name="Zhu H."/>
        </authorList>
    </citation>
    <scope>NUCLEOTIDE SEQUENCE [LARGE SCALE GENOMIC DNA]</scope>
    <source>
        <strain evidence="9 10">DSM 14656</strain>
    </source>
</reference>
<feature type="region of interest" description="Disordered" evidence="7">
    <location>
        <begin position="357"/>
        <end position="389"/>
    </location>
</feature>
<evidence type="ECO:0000256" key="4">
    <source>
        <dbReference type="ARBA" id="ARBA00022723"/>
    </source>
</evidence>
<evidence type="ECO:0000256" key="1">
    <source>
        <dbReference type="ARBA" id="ARBA00004561"/>
    </source>
</evidence>
<comment type="similarity">
    <text evidence="2">Belongs to the PilY1 family.</text>
</comment>
<organism evidence="9 10">
    <name type="scientific">Ramlibacter henchirensis</name>
    <dbReference type="NCBI Taxonomy" id="204072"/>
    <lineage>
        <taxon>Bacteria</taxon>
        <taxon>Pseudomonadati</taxon>
        <taxon>Pseudomonadota</taxon>
        <taxon>Betaproteobacteria</taxon>
        <taxon>Burkholderiales</taxon>
        <taxon>Comamonadaceae</taxon>
        <taxon>Ramlibacter</taxon>
    </lineage>
</organism>
<keyword evidence="3" id="KW-1029">Fimbrium biogenesis</keyword>
<evidence type="ECO:0000256" key="5">
    <source>
        <dbReference type="ARBA" id="ARBA00022837"/>
    </source>
</evidence>
<feature type="domain" description="PilY1 beta-propeller" evidence="8">
    <location>
        <begin position="690"/>
        <end position="1003"/>
    </location>
</feature>
<dbReference type="EMBL" id="SMLM01000001">
    <property type="protein sequence ID" value="TFZ06079.1"/>
    <property type="molecule type" value="Genomic_DNA"/>
</dbReference>
<comment type="subcellular location">
    <subcellularLocation>
        <location evidence="1">Fimbrium</location>
    </subcellularLocation>
</comment>
<keyword evidence="5" id="KW-0106">Calcium</keyword>
<keyword evidence="10" id="KW-1185">Reference proteome</keyword>
<sequence length="1200" mass="128835">MHGRAPSDAASQRCNVFDEGICRHGPWVRPRRSRRRRRPQPARRERGLAAIAYRTSVGGRTMDWKWRVRVLLAGVLAGATPWAVSQIAQEPLLNRLNSVAPNLMLVLDTSGSMDIASIYEYGNPSSTGPTGPGSTYGATSPDVNKLYYDPRVRYYPRVAYDGTPLAEDIPGTGSTHNRWDVYFRINPGQPYSAGGDTLANYYNPYQPHLVAPASVVPGSTAAYPPNIDIRIMPSTVRLPKFVNRTDCVTHADACTPHEERANYMRWRKWYQDRAKMAETALGLALQPVVGDSIRLGWATIWQLYNDGTLSAGVSSFGNGSGGGKDRFLNWLYSRTYSDGTPNKWAVARAGNYYRRADSDGPWATTPNPASLTVASPPGGATGPGALEPPASHASCRRSFTLLVTDGYWNIGGPTNFQNFDDTAISIPAEVGPPYTQAPVAPYRDSHSNTLADIAMYYWGTDLRPDLPNRVPTVQTAAGLNPSTWQNSSFYAVTLGLLGTLPRTATVTSELYSGARSWPNPVSNTPTTIDDTWHATINGRGELINARNAQELTDAITRILTSVAGTPQTQSGVAVSAIFLRNGTRKYKPEYVPGLWTGRLSAVELDASTGNERNPRLVHWEVERGTDVNGDPISTIPAHDARNIATWSGSSGIYFNAAATGLTASLVDYIRGDSSLEIRKGGTMRDRTARLGDIVNANPVYVRDNVDLRYDTLGLGNYRDFIATKMARPGVLFVGANDGMLHAFRDSDGVETFAYVPKAVWPNLHRLAEPRPAFRHRYFVDGPQTETDAYLGGYWRNLLLGSTGAGARAVYALDVTDSNNMQPGNVLWEVSDATPGFSNLGHVLSDVQTGVTVNGRWIAVFGNGFGSASGNAGFFVVDLHTGQLLRELTPHTGPGNGMGGVRLVFDGNRRVVGGYAGDLLGNLWKLDLTGDPADWRVGLGGVPLYTAGSGQPITAPPTVVPHPDRGHVVVFGTGKFFETGDAAPPYNPQRLYGIWDAQPFGAASTPPGAALSGTGRLVLRTIATTNIGQAQYFTVSSGAVAWGDGAGIGLRGWYLDLPNAGQRVIHPLEPLAGTFLLASTISPESAAPPDVCVATGSGSGWVYIIDGVTGSGPTIATLDTNNDGLINDADVVVGGYRDVVDGRPTPITLQATASGTRLCIETAQSVCTQIRLQCGQLGASSCPVPPATGIKSRSWRQLHMR</sequence>
<accession>A0A4Z0C7L6</accession>
<name>A0A4Z0C7L6_9BURK</name>
<evidence type="ECO:0000313" key="9">
    <source>
        <dbReference type="EMBL" id="TFZ06079.1"/>
    </source>
</evidence>
<keyword evidence="6" id="KW-0281">Fimbrium</keyword>
<feature type="compositionally biased region" description="Low complexity" evidence="7">
    <location>
        <begin position="374"/>
        <end position="389"/>
    </location>
</feature>
<evidence type="ECO:0000256" key="2">
    <source>
        <dbReference type="ARBA" id="ARBA00008387"/>
    </source>
</evidence>
<dbReference type="OrthoDB" id="7156875at2"/>
<gene>
    <name evidence="9" type="ORF">EZ313_05385</name>
</gene>
<dbReference type="GO" id="GO:0046872">
    <property type="term" value="F:metal ion binding"/>
    <property type="evidence" value="ECO:0007669"/>
    <property type="project" value="UniProtKB-KW"/>
</dbReference>
<dbReference type="InterPro" id="IPR008707">
    <property type="entry name" value="B-propeller_PilY1"/>
</dbReference>
<keyword evidence="4" id="KW-0479">Metal-binding</keyword>
<feature type="compositionally biased region" description="Polar residues" evidence="7">
    <location>
        <begin position="364"/>
        <end position="373"/>
    </location>
</feature>
<dbReference type="Proteomes" id="UP000298180">
    <property type="component" value="Unassembled WGS sequence"/>
</dbReference>
<dbReference type="InterPro" id="IPR011047">
    <property type="entry name" value="Quinoprotein_ADH-like_sf"/>
</dbReference>
<proteinExistence type="inferred from homology"/>
<evidence type="ECO:0000256" key="7">
    <source>
        <dbReference type="SAM" id="MobiDB-lite"/>
    </source>
</evidence>
<evidence type="ECO:0000313" key="10">
    <source>
        <dbReference type="Proteomes" id="UP000298180"/>
    </source>
</evidence>
<dbReference type="AlphaFoldDB" id="A0A4Z0C7L6"/>
<comment type="caution">
    <text evidence="9">The sequence shown here is derived from an EMBL/GenBank/DDBJ whole genome shotgun (WGS) entry which is preliminary data.</text>
</comment>
<evidence type="ECO:0000256" key="6">
    <source>
        <dbReference type="ARBA" id="ARBA00023263"/>
    </source>
</evidence>
<protein>
    <recommendedName>
        <fullName evidence="8">PilY1 beta-propeller domain-containing protein</fullName>
    </recommendedName>
</protein>
<evidence type="ECO:0000256" key="3">
    <source>
        <dbReference type="ARBA" id="ARBA00022558"/>
    </source>
</evidence>
<dbReference type="Pfam" id="PF05567">
    <property type="entry name" value="T4P_PilY1"/>
    <property type="match status" value="1"/>
</dbReference>
<evidence type="ECO:0000259" key="8">
    <source>
        <dbReference type="Pfam" id="PF05567"/>
    </source>
</evidence>